<feature type="transmembrane region" description="Helical" evidence="7">
    <location>
        <begin position="77"/>
        <end position="101"/>
    </location>
</feature>
<dbReference type="PANTHER" id="PTHR30151">
    <property type="entry name" value="ALKANE SULFONATE ABC TRANSPORTER-RELATED, MEMBRANE SUBUNIT"/>
    <property type="match status" value="1"/>
</dbReference>
<dbReference type="Proteomes" id="UP000572528">
    <property type="component" value="Unassembled WGS sequence"/>
</dbReference>
<feature type="transmembrane region" description="Helical" evidence="7">
    <location>
        <begin position="20"/>
        <end position="37"/>
    </location>
</feature>
<keyword evidence="6 7" id="KW-0472">Membrane</keyword>
<evidence type="ECO:0000313" key="10">
    <source>
        <dbReference type="Proteomes" id="UP000572528"/>
    </source>
</evidence>
<feature type="transmembrane region" description="Helical" evidence="7">
    <location>
        <begin position="235"/>
        <end position="257"/>
    </location>
</feature>
<comment type="similarity">
    <text evidence="7">Belongs to the binding-protein-dependent transport system permease family.</text>
</comment>
<comment type="caution">
    <text evidence="9">The sequence shown here is derived from an EMBL/GenBank/DDBJ whole genome shotgun (WGS) entry which is preliminary data.</text>
</comment>
<keyword evidence="5 7" id="KW-1133">Transmembrane helix</keyword>
<evidence type="ECO:0000256" key="5">
    <source>
        <dbReference type="ARBA" id="ARBA00022989"/>
    </source>
</evidence>
<feature type="transmembrane region" description="Helical" evidence="7">
    <location>
        <begin position="138"/>
        <end position="155"/>
    </location>
</feature>
<reference evidence="9 10" key="1">
    <citation type="submission" date="2020-07" db="EMBL/GenBank/DDBJ databases">
        <title>MOT database genomes.</title>
        <authorList>
            <person name="Joseph S."/>
            <person name="Aduse-Opoku J."/>
            <person name="Hashim A."/>
            <person name="Wade W."/>
            <person name="Curtis M."/>
        </authorList>
    </citation>
    <scope>NUCLEOTIDE SEQUENCE [LARGE SCALE GENOMIC DNA]</scope>
    <source>
        <strain evidence="9 10">WMus004</strain>
    </source>
</reference>
<evidence type="ECO:0000313" key="9">
    <source>
        <dbReference type="EMBL" id="NYS69824.1"/>
    </source>
</evidence>
<evidence type="ECO:0000256" key="4">
    <source>
        <dbReference type="ARBA" id="ARBA00022692"/>
    </source>
</evidence>
<organism evidence="9 10">
    <name type="scientific">Actinomyces bowdenii</name>
    <dbReference type="NCBI Taxonomy" id="131109"/>
    <lineage>
        <taxon>Bacteria</taxon>
        <taxon>Bacillati</taxon>
        <taxon>Actinomycetota</taxon>
        <taxon>Actinomycetes</taxon>
        <taxon>Actinomycetales</taxon>
        <taxon>Actinomycetaceae</taxon>
        <taxon>Actinomyces</taxon>
    </lineage>
</organism>
<evidence type="ECO:0000256" key="6">
    <source>
        <dbReference type="ARBA" id="ARBA00023136"/>
    </source>
</evidence>
<protein>
    <submittedName>
        <fullName evidence="9">ABC transporter permease</fullName>
    </submittedName>
</protein>
<dbReference type="InterPro" id="IPR035906">
    <property type="entry name" value="MetI-like_sf"/>
</dbReference>
<dbReference type="GO" id="GO:0005886">
    <property type="term" value="C:plasma membrane"/>
    <property type="evidence" value="ECO:0007669"/>
    <property type="project" value="UniProtKB-SubCell"/>
</dbReference>
<comment type="subcellular location">
    <subcellularLocation>
        <location evidence="1 7">Cell membrane</location>
        <topology evidence="1 7">Multi-pass membrane protein</topology>
    </subcellularLocation>
</comment>
<accession>A0A853EKX7</accession>
<feature type="domain" description="ABC transmembrane type-1" evidence="8">
    <location>
        <begin position="73"/>
        <end position="253"/>
    </location>
</feature>
<evidence type="ECO:0000256" key="1">
    <source>
        <dbReference type="ARBA" id="ARBA00004651"/>
    </source>
</evidence>
<gene>
    <name evidence="9" type="ORF">HZZ05_09915</name>
</gene>
<dbReference type="GO" id="GO:0010438">
    <property type="term" value="P:cellular response to sulfur starvation"/>
    <property type="evidence" value="ECO:0007669"/>
    <property type="project" value="TreeGrafter"/>
</dbReference>
<feature type="transmembrane region" description="Helical" evidence="7">
    <location>
        <begin position="113"/>
        <end position="132"/>
    </location>
</feature>
<keyword evidence="2 7" id="KW-0813">Transport</keyword>
<dbReference type="Pfam" id="PF00528">
    <property type="entry name" value="BPD_transp_1"/>
    <property type="match status" value="1"/>
</dbReference>
<evidence type="ECO:0000256" key="3">
    <source>
        <dbReference type="ARBA" id="ARBA00022475"/>
    </source>
</evidence>
<dbReference type="EMBL" id="JACBXV010000152">
    <property type="protein sequence ID" value="NYS69824.1"/>
    <property type="molecule type" value="Genomic_DNA"/>
</dbReference>
<evidence type="ECO:0000259" key="8">
    <source>
        <dbReference type="PROSITE" id="PS50928"/>
    </source>
</evidence>
<evidence type="ECO:0000256" key="7">
    <source>
        <dbReference type="RuleBase" id="RU363032"/>
    </source>
</evidence>
<proteinExistence type="inferred from homology"/>
<dbReference type="PROSITE" id="PS50928">
    <property type="entry name" value="ABC_TM1"/>
    <property type="match status" value="1"/>
</dbReference>
<dbReference type="RefSeq" id="WP_179901085.1">
    <property type="nucleotide sequence ID" value="NZ_JACBXV010000152.1"/>
</dbReference>
<dbReference type="CDD" id="cd06261">
    <property type="entry name" value="TM_PBP2"/>
    <property type="match status" value="1"/>
</dbReference>
<feature type="transmembrane region" description="Helical" evidence="7">
    <location>
        <begin position="199"/>
        <end position="223"/>
    </location>
</feature>
<evidence type="ECO:0000256" key="2">
    <source>
        <dbReference type="ARBA" id="ARBA00022448"/>
    </source>
</evidence>
<sequence>MSTTTAHRPWPHLAAPTARLLAPVAGVAATVGLWWLATDILFSSRPLVQQFSPTRTLTGLVELAADGVLLTAAASSVFRLLCGLALAVAVGFAGGVLVGSWPPVERTAAPTLLFLRMVSPLSWAPVVIIAFGVGDPPVVALVAAGAVWPVLSSVADGVRRVNPSHLAVARSLGATRTEALRRVTWPTTRPALLAGVRQALGIAWVVLVPAEMLGVTSGLGYQIMNAKDQLAYHHITALIVVIGTLGYLIDSVARWALATRRERQERS</sequence>
<name>A0A853EKX7_9ACTO</name>
<dbReference type="GO" id="GO:0055085">
    <property type="term" value="P:transmembrane transport"/>
    <property type="evidence" value="ECO:0007669"/>
    <property type="project" value="InterPro"/>
</dbReference>
<dbReference type="PANTHER" id="PTHR30151:SF25">
    <property type="entry name" value="TAURINE TRANSPORT SYSTEM PERMEASE PROTEIN TAUC"/>
    <property type="match status" value="1"/>
</dbReference>
<keyword evidence="4 7" id="KW-0812">Transmembrane</keyword>
<dbReference type="AlphaFoldDB" id="A0A853EKX7"/>
<dbReference type="Gene3D" id="1.10.3720.10">
    <property type="entry name" value="MetI-like"/>
    <property type="match status" value="1"/>
</dbReference>
<dbReference type="InterPro" id="IPR000515">
    <property type="entry name" value="MetI-like"/>
</dbReference>
<dbReference type="SUPFAM" id="SSF161098">
    <property type="entry name" value="MetI-like"/>
    <property type="match status" value="1"/>
</dbReference>
<keyword evidence="3" id="KW-1003">Cell membrane</keyword>